<dbReference type="Proteomes" id="UP000815325">
    <property type="component" value="Unassembled WGS sequence"/>
</dbReference>
<protein>
    <submittedName>
        <fullName evidence="2">Dynamin</fullName>
    </submittedName>
</protein>
<gene>
    <name evidence="2" type="ORF">DUNSADRAFT_14900</name>
</gene>
<feature type="domain" description="Dynamin N-terminal" evidence="1">
    <location>
        <begin position="33"/>
        <end position="52"/>
    </location>
</feature>
<reference evidence="2" key="1">
    <citation type="submission" date="2017-08" db="EMBL/GenBank/DDBJ databases">
        <authorList>
            <person name="Polle J.E."/>
            <person name="Barry K."/>
            <person name="Cushman J."/>
            <person name="Schmutz J."/>
            <person name="Tran D."/>
            <person name="Hathwaick L.T."/>
            <person name="Yim W.C."/>
            <person name="Jenkins J."/>
            <person name="Mckie-Krisberg Z.M."/>
            <person name="Prochnik S."/>
            <person name="Lindquist E."/>
            <person name="Dockter R.B."/>
            <person name="Adam C."/>
            <person name="Molina H."/>
            <person name="Bunkerborg J."/>
            <person name="Jin E."/>
            <person name="Buchheim M."/>
            <person name="Magnuson J."/>
        </authorList>
    </citation>
    <scope>NUCLEOTIDE SEQUENCE</scope>
    <source>
        <strain evidence="2">CCAP 19/18</strain>
    </source>
</reference>
<proteinExistence type="predicted"/>
<name>A0ABQ7G6H8_DUNSA</name>
<comment type="caution">
    <text evidence="2">The sequence shown here is derived from an EMBL/GenBank/DDBJ whole genome shotgun (WGS) entry which is preliminary data.</text>
</comment>
<evidence type="ECO:0000313" key="3">
    <source>
        <dbReference type="Proteomes" id="UP000815325"/>
    </source>
</evidence>
<dbReference type="Gene3D" id="3.40.50.300">
    <property type="entry name" value="P-loop containing nucleotide triphosphate hydrolases"/>
    <property type="match status" value="1"/>
</dbReference>
<dbReference type="SUPFAM" id="SSF52540">
    <property type="entry name" value="P-loop containing nucleoside triphosphate hydrolases"/>
    <property type="match status" value="1"/>
</dbReference>
<dbReference type="EMBL" id="MU070068">
    <property type="protein sequence ID" value="KAF5830213.1"/>
    <property type="molecule type" value="Genomic_DNA"/>
</dbReference>
<organism evidence="2 3">
    <name type="scientific">Dunaliella salina</name>
    <name type="common">Green alga</name>
    <name type="synonym">Protococcus salinus</name>
    <dbReference type="NCBI Taxonomy" id="3046"/>
    <lineage>
        <taxon>Eukaryota</taxon>
        <taxon>Viridiplantae</taxon>
        <taxon>Chlorophyta</taxon>
        <taxon>core chlorophytes</taxon>
        <taxon>Chlorophyceae</taxon>
        <taxon>CS clade</taxon>
        <taxon>Chlamydomonadales</taxon>
        <taxon>Dunaliellaceae</taxon>
        <taxon>Dunaliella</taxon>
    </lineage>
</organism>
<dbReference type="InterPro" id="IPR027417">
    <property type="entry name" value="P-loop_NTPase"/>
</dbReference>
<dbReference type="InterPro" id="IPR045063">
    <property type="entry name" value="Dynamin_N"/>
</dbReference>
<keyword evidence="3" id="KW-1185">Reference proteome</keyword>
<sequence>MSYLGESLIPLINRLQDIFSQVTVDLKLTLPQVAVIGSQSSGKSSVLESLVSPEEAVENDCKSLLCMRFSIEKYVFIYWC</sequence>
<evidence type="ECO:0000313" key="2">
    <source>
        <dbReference type="EMBL" id="KAF5830213.1"/>
    </source>
</evidence>
<evidence type="ECO:0000259" key="1">
    <source>
        <dbReference type="Pfam" id="PF00350"/>
    </source>
</evidence>
<dbReference type="Pfam" id="PF00350">
    <property type="entry name" value="Dynamin_N"/>
    <property type="match status" value="1"/>
</dbReference>
<accession>A0ABQ7G6H8</accession>
<feature type="non-terminal residue" evidence="2">
    <location>
        <position position="80"/>
    </location>
</feature>